<keyword evidence="1" id="KW-0175">Coiled coil</keyword>
<dbReference type="SUPFAM" id="SSF57997">
    <property type="entry name" value="Tropomyosin"/>
    <property type="match status" value="1"/>
</dbReference>
<name>A0A0G4GI68_VITBC</name>
<accession>A0A0G4GI68</accession>
<sequence length="570" mass="63417">MPSSRPRDRELPAPILVASSSPGLGLFVQPSARHHDRCNDRLGDDKHGICNDKATASVSAAAEEKMRNHFITMLEKEVQRLSGLYESEKCEKEQTKRQMDTLEGDLRRLSEENGRLTGHAGSLQGLLEESQRHNQQVRAQLLEMDTIVRRERAEIADERRRYEEERLHHLSEVEGLMSEVFKKDGQIETYRRERERERDERRTTQGTPTMSVHSEANARAVERVQQCEQKVREMAVRLKGVEEAKAQMAAKNQKLEAVRDGLQKTVSDLETAQEAMKAREKKLQDQLKQKNARIGVLEDRLRDLQQSLARQDAPHPLSHTAAEASPSVSQMSVASSRLPLRGIKPGPLSEIMGRPSGLSATFPKSDALSRASQPRPRRLPRLRHTSTAMSEAPPAAVGASAEPHKAGGRSVLRQKGRLPKITSAVPDVDKTASLPGSDYVFVSPLRPLPPTPAMQTIAAAAALSREQPQHPPTRLRRKPRAAERIPPPIPEGEENPPSEKRKDHMHPFVRDLYGEGLKGVVVEERRWADEVRQLDDTRSSDSDDDACGGGGEWGIVCGEGEVLTAVSRVA</sequence>
<feature type="region of interest" description="Disordered" evidence="2">
    <location>
        <begin position="310"/>
        <end position="413"/>
    </location>
</feature>
<feature type="compositionally biased region" description="Low complexity" evidence="2">
    <location>
        <begin position="324"/>
        <end position="336"/>
    </location>
</feature>
<feature type="region of interest" description="Disordered" evidence="2">
    <location>
        <begin position="191"/>
        <end position="215"/>
    </location>
</feature>
<dbReference type="AlphaFoldDB" id="A0A0G4GI68"/>
<evidence type="ECO:0000256" key="2">
    <source>
        <dbReference type="SAM" id="MobiDB-lite"/>
    </source>
</evidence>
<dbReference type="InParanoid" id="A0A0G4GI68"/>
<feature type="compositionally biased region" description="Basic and acidic residues" evidence="2">
    <location>
        <begin position="525"/>
        <end position="541"/>
    </location>
</feature>
<feature type="coiled-coil region" evidence="1">
    <location>
        <begin position="224"/>
        <end position="307"/>
    </location>
</feature>
<feature type="compositionally biased region" description="Basic and acidic residues" evidence="2">
    <location>
        <begin position="497"/>
        <end position="506"/>
    </location>
</feature>
<evidence type="ECO:0000313" key="3">
    <source>
        <dbReference type="EMBL" id="CEM29503.1"/>
    </source>
</evidence>
<feature type="compositionally biased region" description="Basic residues" evidence="2">
    <location>
        <begin position="375"/>
        <end position="384"/>
    </location>
</feature>
<evidence type="ECO:0000313" key="4">
    <source>
        <dbReference type="Proteomes" id="UP000041254"/>
    </source>
</evidence>
<gene>
    <name evidence="3" type="ORF">Vbra_17825</name>
</gene>
<evidence type="ECO:0000256" key="1">
    <source>
        <dbReference type="SAM" id="Coils"/>
    </source>
</evidence>
<keyword evidence="4" id="KW-1185">Reference proteome</keyword>
<organism evidence="3 4">
    <name type="scientific">Vitrella brassicaformis (strain CCMP3155)</name>
    <dbReference type="NCBI Taxonomy" id="1169540"/>
    <lineage>
        <taxon>Eukaryota</taxon>
        <taxon>Sar</taxon>
        <taxon>Alveolata</taxon>
        <taxon>Colpodellida</taxon>
        <taxon>Vitrellaceae</taxon>
        <taxon>Vitrella</taxon>
    </lineage>
</organism>
<feature type="compositionally biased region" description="Polar residues" evidence="2">
    <location>
        <begin position="204"/>
        <end position="214"/>
    </location>
</feature>
<dbReference type="EMBL" id="CDMY01000677">
    <property type="protein sequence ID" value="CEM29503.1"/>
    <property type="molecule type" value="Genomic_DNA"/>
</dbReference>
<protein>
    <submittedName>
        <fullName evidence="3">Uncharacterized protein</fullName>
    </submittedName>
</protein>
<feature type="region of interest" description="Disordered" evidence="2">
    <location>
        <begin position="463"/>
        <end position="506"/>
    </location>
</feature>
<proteinExistence type="predicted"/>
<feature type="region of interest" description="Disordered" evidence="2">
    <location>
        <begin position="525"/>
        <end position="553"/>
    </location>
</feature>
<feature type="coiled-coil region" evidence="1">
    <location>
        <begin position="71"/>
        <end position="112"/>
    </location>
</feature>
<reference evidence="3 4" key="1">
    <citation type="submission" date="2014-11" db="EMBL/GenBank/DDBJ databases">
        <authorList>
            <person name="Zhu J."/>
            <person name="Qi W."/>
            <person name="Song R."/>
        </authorList>
    </citation>
    <scope>NUCLEOTIDE SEQUENCE [LARGE SCALE GENOMIC DNA]</scope>
</reference>
<dbReference type="VEuPathDB" id="CryptoDB:Vbra_17825"/>
<feature type="compositionally biased region" description="Basic and acidic residues" evidence="2">
    <location>
        <begin position="191"/>
        <end position="203"/>
    </location>
</feature>
<dbReference type="Proteomes" id="UP000041254">
    <property type="component" value="Unassembled WGS sequence"/>
</dbReference>